<dbReference type="InterPro" id="IPR011010">
    <property type="entry name" value="DNA_brk_join_enz"/>
</dbReference>
<dbReference type="SUPFAM" id="SSF56349">
    <property type="entry name" value="DNA breaking-rejoining enzymes"/>
    <property type="match status" value="1"/>
</dbReference>
<evidence type="ECO:0000313" key="1">
    <source>
        <dbReference type="EMBL" id="SEF11659.1"/>
    </source>
</evidence>
<organism evidence="1 2">
    <name type="scientific">Arthrobacter alpinus</name>
    <dbReference type="NCBI Taxonomy" id="656366"/>
    <lineage>
        <taxon>Bacteria</taxon>
        <taxon>Bacillati</taxon>
        <taxon>Actinomycetota</taxon>
        <taxon>Actinomycetes</taxon>
        <taxon>Micrococcales</taxon>
        <taxon>Micrococcaceae</taxon>
        <taxon>Arthrobacter</taxon>
    </lineage>
</organism>
<dbReference type="EMBL" id="FNTV01000002">
    <property type="protein sequence ID" value="SEF11659.1"/>
    <property type="molecule type" value="Genomic_DNA"/>
</dbReference>
<evidence type="ECO:0000313" key="2">
    <source>
        <dbReference type="Proteomes" id="UP000182725"/>
    </source>
</evidence>
<protein>
    <submittedName>
        <fullName evidence="1">Site-specific recombinase XerD</fullName>
    </submittedName>
</protein>
<gene>
    <name evidence="1" type="ORF">SAMN04489740_4128</name>
</gene>
<dbReference type="Proteomes" id="UP000182725">
    <property type="component" value="Unassembled WGS sequence"/>
</dbReference>
<name>A0A1H5PCQ3_9MICC</name>
<dbReference type="AlphaFoldDB" id="A0A1H5PCQ3"/>
<sequence>MSTPRTCTQCGARPVATARDVHCHQCMPGGPFAPPPCRKCGSTERYYSGGLCQRCHRFAPQLVDSCLDCLGWGVTRHTSWLCAGCRGWRRRFKTVRPCLSCQETKALNPDGFCRLCWRTAVGARPHGTGPSIIEMNQHGQQLSIVGLIWRQRRLNPIQAKPASARRRYPLRHEQLTLVHVPRDLTRLRIRLSPPDPGFAWLLDHVARDHALKHGWSKTRLSVTCQGLGILARIQDTPGSRIKASEVNQLDPIVFSRQPILDVLDAAGLLEDDREPSIIDWFDRKIADLPESINNEMRVWFEIMLYGTSSAPRSRPKAHVTIKVRVRSALPAVHAWAAEGRTSLREINRDDVDRMIPSQGSDRALAGTSLRSLFRTLKSKRLVFTNPTTHIKTGRPESRIPLPINENAMRAALESNNPARTALANLIGYHALRSEHVRALLLTDIQDGRIHLPGRTVLLARPVRESLSAWLDHRAIQWPETSNPYLFVTKQSAVRATPVSNVWVIHTLGMSPQALREDRILHEANATQDIRRLCDLFGLSVKGAERYTNTLNPT</sequence>
<proteinExistence type="predicted"/>
<dbReference type="GO" id="GO:0003677">
    <property type="term" value="F:DNA binding"/>
    <property type="evidence" value="ECO:0007669"/>
    <property type="project" value="InterPro"/>
</dbReference>
<accession>A0A1H5PCQ3</accession>
<reference evidence="1 2" key="1">
    <citation type="submission" date="2016-10" db="EMBL/GenBank/DDBJ databases">
        <authorList>
            <person name="de Groot N.N."/>
        </authorList>
    </citation>
    <scope>NUCLEOTIDE SEQUENCE [LARGE SCALE GENOMIC DNA]</scope>
    <source>
        <strain evidence="1 2">DSM 22274</strain>
    </source>
</reference>